<evidence type="ECO:0000259" key="1">
    <source>
        <dbReference type="Pfam" id="PF19631"/>
    </source>
</evidence>
<dbReference type="EMBL" id="SBKP01000004">
    <property type="protein sequence ID" value="RXR29495.1"/>
    <property type="molecule type" value="Genomic_DNA"/>
</dbReference>
<sequence>MTEESEVGENELQLFVTSTLTAIMKGVADAQSSARASSAHGTGEFGFNPPDSVTFDVAVTAKHTGTARGGFKIQVFSIGANAGGDTSSEASTISRIQFNIPTRYKSDRSRFDR</sequence>
<dbReference type="AlphaFoldDB" id="A0A4Q1KJE7"/>
<dbReference type="Proteomes" id="UP000290958">
    <property type="component" value="Unassembled WGS sequence"/>
</dbReference>
<evidence type="ECO:0000313" key="3">
    <source>
        <dbReference type="Proteomes" id="UP000290958"/>
    </source>
</evidence>
<comment type="caution">
    <text evidence="2">The sequence shown here is derived from an EMBL/GenBank/DDBJ whole genome shotgun (WGS) entry which is preliminary data.</text>
</comment>
<gene>
    <name evidence="2" type="ORF">EQG66_05965</name>
</gene>
<accession>A0A4Q1KJE7</accession>
<keyword evidence="3" id="KW-1185">Reference proteome</keyword>
<organism evidence="2 3">
    <name type="scientific">Sphingobium fluviale</name>
    <dbReference type="NCBI Taxonomy" id="2506423"/>
    <lineage>
        <taxon>Bacteria</taxon>
        <taxon>Pseudomonadati</taxon>
        <taxon>Pseudomonadota</taxon>
        <taxon>Alphaproteobacteria</taxon>
        <taxon>Sphingomonadales</taxon>
        <taxon>Sphingomonadaceae</taxon>
        <taxon>Sphingobium</taxon>
    </lineage>
</organism>
<name>A0A4Q1KJE7_9SPHN</name>
<protein>
    <recommendedName>
        <fullName evidence="1">Trypsin-co-occurring domain-containing protein</fullName>
    </recommendedName>
</protein>
<reference evidence="3" key="1">
    <citation type="submission" date="2019-01" db="EMBL/GenBank/DDBJ databases">
        <title>Cytophagaceae bacterium strain CAR-16.</title>
        <authorList>
            <person name="Chen W.-M."/>
        </authorList>
    </citation>
    <scope>NUCLEOTIDE SEQUENCE [LARGE SCALE GENOMIC DNA]</scope>
    <source>
        <strain evidence="3">CHR27</strain>
    </source>
</reference>
<dbReference type="Pfam" id="PF19631">
    <property type="entry name" value="Trypco2"/>
    <property type="match status" value="1"/>
</dbReference>
<feature type="domain" description="Trypsin-co-occurring" evidence="1">
    <location>
        <begin position="16"/>
        <end position="98"/>
    </location>
</feature>
<dbReference type="RefSeq" id="WP_129403685.1">
    <property type="nucleotide sequence ID" value="NZ_SBKP01000004.1"/>
</dbReference>
<dbReference type="OrthoDB" id="7478550at2"/>
<dbReference type="InterPro" id="IPR045608">
    <property type="entry name" value="Trypco2"/>
</dbReference>
<evidence type="ECO:0000313" key="2">
    <source>
        <dbReference type="EMBL" id="RXR29495.1"/>
    </source>
</evidence>
<proteinExistence type="predicted"/>